<dbReference type="SUPFAM" id="SSF103247">
    <property type="entry name" value="TT1751-like"/>
    <property type="match status" value="1"/>
</dbReference>
<reference evidence="2 3" key="1">
    <citation type="submission" date="2018-05" db="EMBL/GenBank/DDBJ databases">
        <title>Genomic Encyclopedia of Type Strains, Phase IV (KMG-IV): sequencing the most valuable type-strain genomes for metagenomic binning, comparative biology and taxonomic classification.</title>
        <authorList>
            <person name="Goeker M."/>
        </authorList>
    </citation>
    <scope>NUCLEOTIDE SEQUENCE [LARGE SCALE GENOMIC DNA]</scope>
    <source>
        <strain evidence="2 3">DSM 28556</strain>
    </source>
</reference>
<dbReference type="PANTHER" id="PTHR38342">
    <property type="entry name" value="SLR5037 PROTEIN"/>
    <property type="match status" value="1"/>
</dbReference>
<gene>
    <name evidence="2" type="ORF">DFR56_102171</name>
</gene>
<dbReference type="InterPro" id="IPR005180">
    <property type="entry name" value="DUF302"/>
</dbReference>
<dbReference type="RefSeq" id="WP_110394121.1">
    <property type="nucleotide sequence ID" value="NZ_JBHUHB010000001.1"/>
</dbReference>
<dbReference type="Gene3D" id="3.30.310.70">
    <property type="entry name" value="TT1751-like domain"/>
    <property type="match status" value="1"/>
</dbReference>
<dbReference type="PANTHER" id="PTHR38342:SF1">
    <property type="entry name" value="SLR5037 PROTEIN"/>
    <property type="match status" value="1"/>
</dbReference>
<name>A0A2V3W8A4_9BACI</name>
<dbReference type="AlphaFoldDB" id="A0A2V3W8A4"/>
<dbReference type="InterPro" id="IPR035923">
    <property type="entry name" value="TT1751-like_sf"/>
</dbReference>
<sequence>MFHYTVETDQSIEQTIKALEASLKEEKFGVLWEFDIRKTLEEKGFAFDKNFIVLEVCNPKEAQEVLTRNHMVGYFLPCKIVVYEDSGKTKIGMPKPSALIQMVEDDELKVFAKNIEDRLIACIDKSVA</sequence>
<evidence type="ECO:0000259" key="1">
    <source>
        <dbReference type="Pfam" id="PF03625"/>
    </source>
</evidence>
<dbReference type="InterPro" id="IPR016796">
    <property type="entry name" value="UCP021774"/>
</dbReference>
<protein>
    <submittedName>
        <fullName evidence="2">Uncharacterized protein (DUF302 family)</fullName>
    </submittedName>
</protein>
<dbReference type="CDD" id="cd14797">
    <property type="entry name" value="DUF302"/>
    <property type="match status" value="1"/>
</dbReference>
<dbReference type="EMBL" id="QJJQ01000002">
    <property type="protein sequence ID" value="PXW89394.1"/>
    <property type="molecule type" value="Genomic_DNA"/>
</dbReference>
<evidence type="ECO:0000313" key="3">
    <source>
        <dbReference type="Proteomes" id="UP000247978"/>
    </source>
</evidence>
<dbReference type="PIRSF" id="PIRSF021774">
    <property type="entry name" value="UCP021774"/>
    <property type="match status" value="1"/>
</dbReference>
<dbReference type="Proteomes" id="UP000247978">
    <property type="component" value="Unassembled WGS sequence"/>
</dbReference>
<comment type="caution">
    <text evidence="2">The sequence shown here is derived from an EMBL/GenBank/DDBJ whole genome shotgun (WGS) entry which is preliminary data.</text>
</comment>
<dbReference type="Pfam" id="PF03625">
    <property type="entry name" value="DUF302"/>
    <property type="match status" value="1"/>
</dbReference>
<keyword evidence="3" id="KW-1185">Reference proteome</keyword>
<feature type="domain" description="DUF302" evidence="1">
    <location>
        <begin position="34"/>
        <end position="96"/>
    </location>
</feature>
<proteinExistence type="predicted"/>
<dbReference type="OrthoDB" id="9791067at2"/>
<accession>A0A2V3W8A4</accession>
<organism evidence="2 3">
    <name type="scientific">Pseudogracilibacillus auburnensis</name>
    <dbReference type="NCBI Taxonomy" id="1494959"/>
    <lineage>
        <taxon>Bacteria</taxon>
        <taxon>Bacillati</taxon>
        <taxon>Bacillota</taxon>
        <taxon>Bacilli</taxon>
        <taxon>Bacillales</taxon>
        <taxon>Bacillaceae</taxon>
        <taxon>Pseudogracilibacillus</taxon>
    </lineage>
</organism>
<evidence type="ECO:0000313" key="2">
    <source>
        <dbReference type="EMBL" id="PXW89394.1"/>
    </source>
</evidence>